<dbReference type="Proteomes" id="UP001347796">
    <property type="component" value="Unassembled WGS sequence"/>
</dbReference>
<protein>
    <submittedName>
        <fullName evidence="2">Uncharacterized protein</fullName>
    </submittedName>
</protein>
<dbReference type="EMBL" id="JAZGQO010000009">
    <property type="protein sequence ID" value="KAK6178392.1"/>
    <property type="molecule type" value="Genomic_DNA"/>
</dbReference>
<keyword evidence="3" id="KW-1185">Reference proteome</keyword>
<name>A0AAN8PGP5_PATCE</name>
<proteinExistence type="predicted"/>
<evidence type="ECO:0000313" key="2">
    <source>
        <dbReference type="EMBL" id="KAK6178392.1"/>
    </source>
</evidence>
<feature type="region of interest" description="Disordered" evidence="1">
    <location>
        <begin position="83"/>
        <end position="118"/>
    </location>
</feature>
<feature type="compositionally biased region" description="Basic and acidic residues" evidence="1">
    <location>
        <begin position="25"/>
        <end position="39"/>
    </location>
</feature>
<evidence type="ECO:0000313" key="3">
    <source>
        <dbReference type="Proteomes" id="UP001347796"/>
    </source>
</evidence>
<accession>A0AAN8PGP5</accession>
<dbReference type="AlphaFoldDB" id="A0AAN8PGP5"/>
<feature type="region of interest" description="Disordered" evidence="1">
    <location>
        <begin position="1"/>
        <end position="53"/>
    </location>
</feature>
<reference evidence="2 3" key="1">
    <citation type="submission" date="2024-01" db="EMBL/GenBank/DDBJ databases">
        <title>The genome of the rayed Mediterranean limpet Patella caerulea (Linnaeus, 1758).</title>
        <authorList>
            <person name="Anh-Thu Weber A."/>
            <person name="Halstead-Nussloch G."/>
        </authorList>
    </citation>
    <scope>NUCLEOTIDE SEQUENCE [LARGE SCALE GENOMIC DNA]</scope>
    <source>
        <strain evidence="2">AATW-2023a</strain>
        <tissue evidence="2">Whole specimen</tissue>
    </source>
</reference>
<evidence type="ECO:0000256" key="1">
    <source>
        <dbReference type="SAM" id="MobiDB-lite"/>
    </source>
</evidence>
<gene>
    <name evidence="2" type="ORF">SNE40_013187</name>
</gene>
<organism evidence="2 3">
    <name type="scientific">Patella caerulea</name>
    <name type="common">Rayed Mediterranean limpet</name>
    <dbReference type="NCBI Taxonomy" id="87958"/>
    <lineage>
        <taxon>Eukaryota</taxon>
        <taxon>Metazoa</taxon>
        <taxon>Spiralia</taxon>
        <taxon>Lophotrochozoa</taxon>
        <taxon>Mollusca</taxon>
        <taxon>Gastropoda</taxon>
        <taxon>Patellogastropoda</taxon>
        <taxon>Patelloidea</taxon>
        <taxon>Patellidae</taxon>
        <taxon>Patella</taxon>
    </lineage>
</organism>
<sequence>MMEEAGRSSQSTGDIIPQDDDYLDESARESRGRSDEKSKLCSGSSSTRKRKSKYELLDEKWNTKFASLDDEFYSLCELIRNQGNTANGDKNSDENRQQSQRHVVNPPRHSSEEENDEDYVSLAPGQDEVLGSASDQEDTSLMMINFRTRQGNVCSRFLAKMPLLRKLKRKGLKLTILRKRFC</sequence>
<comment type="caution">
    <text evidence="2">The sequence shown here is derived from an EMBL/GenBank/DDBJ whole genome shotgun (WGS) entry which is preliminary data.</text>
</comment>